<dbReference type="AlphaFoldDB" id="A0A424YJ82"/>
<comment type="caution">
    <text evidence="1">The sequence shown here is derived from an EMBL/GenBank/DDBJ whole genome shotgun (WGS) entry which is preliminary data.</text>
</comment>
<evidence type="ECO:0000313" key="2">
    <source>
        <dbReference type="Proteomes" id="UP000285138"/>
    </source>
</evidence>
<evidence type="ECO:0000313" key="1">
    <source>
        <dbReference type="EMBL" id="RQD78763.1"/>
    </source>
</evidence>
<organism evidence="1 2">
    <name type="scientific">Candidatus Syntrophonatronum acetioxidans</name>
    <dbReference type="NCBI Taxonomy" id="1795816"/>
    <lineage>
        <taxon>Bacteria</taxon>
        <taxon>Bacillati</taxon>
        <taxon>Bacillota</taxon>
        <taxon>Clostridia</taxon>
        <taxon>Eubacteriales</taxon>
        <taxon>Syntrophomonadaceae</taxon>
        <taxon>Candidatus Syntrophonatronum</taxon>
    </lineage>
</organism>
<name>A0A424YJ82_9FIRM</name>
<sequence length="68" mass="8031">MVKGCEHSSINIEELCNCSYQGCDRKGICCECLHYHRKNKQLPACFFDDDAEKTYDRSVRKYVKEYLD</sequence>
<reference evidence="1 2" key="1">
    <citation type="submission" date="2018-08" db="EMBL/GenBank/DDBJ databases">
        <title>The metabolism and importance of syntrophic acetate oxidation coupled to methane or sulfide production in haloalkaline environments.</title>
        <authorList>
            <person name="Timmers P.H.A."/>
            <person name="Vavourakis C.D."/>
            <person name="Sorokin D.Y."/>
            <person name="Sinninghe Damste J.S."/>
            <person name="Muyzer G."/>
            <person name="Stams A.J.M."/>
            <person name="Plugge C.M."/>
        </authorList>
    </citation>
    <scope>NUCLEOTIDE SEQUENCE [LARGE SCALE GENOMIC DNA]</scope>
    <source>
        <strain evidence="1">MSAO_Bac1</strain>
    </source>
</reference>
<protein>
    <submittedName>
        <fullName evidence="1">Cytosolic protein</fullName>
    </submittedName>
</protein>
<accession>A0A424YJ82</accession>
<dbReference type="Proteomes" id="UP000285138">
    <property type="component" value="Unassembled WGS sequence"/>
</dbReference>
<proteinExistence type="predicted"/>
<dbReference type="Pfam" id="PF20095">
    <property type="entry name" value="DUF6485"/>
    <property type="match status" value="1"/>
</dbReference>
<dbReference type="EMBL" id="QZAA01000001">
    <property type="protein sequence ID" value="RQD78763.1"/>
    <property type="molecule type" value="Genomic_DNA"/>
</dbReference>
<gene>
    <name evidence="1" type="ORF">D5R97_00010</name>
</gene>